<name>A0A1N6HG21_9RHOB</name>
<dbReference type="EMBL" id="FSRL01000001">
    <property type="protein sequence ID" value="SIO18677.1"/>
    <property type="molecule type" value="Genomic_DNA"/>
</dbReference>
<keyword evidence="1" id="KW-1133">Transmembrane helix</keyword>
<evidence type="ECO:0000313" key="3">
    <source>
        <dbReference type="Proteomes" id="UP000184932"/>
    </source>
</evidence>
<dbReference type="PANTHER" id="PTHR41795">
    <property type="entry name" value="EXOPOLYSACCHARIDE SYNTHESIS PROTEIN"/>
    <property type="match status" value="1"/>
</dbReference>
<accession>A0A1N6HG21</accession>
<feature type="transmembrane region" description="Helical" evidence="1">
    <location>
        <begin position="147"/>
        <end position="164"/>
    </location>
</feature>
<evidence type="ECO:0000256" key="1">
    <source>
        <dbReference type="SAM" id="Phobius"/>
    </source>
</evidence>
<protein>
    <submittedName>
        <fullName evidence="2">Uncharacterized conserved protein</fullName>
    </submittedName>
</protein>
<dbReference type="Proteomes" id="UP000184932">
    <property type="component" value="Unassembled WGS sequence"/>
</dbReference>
<reference evidence="3" key="1">
    <citation type="submission" date="2016-11" db="EMBL/GenBank/DDBJ databases">
        <authorList>
            <person name="Varghese N."/>
            <person name="Submissions S."/>
        </authorList>
    </citation>
    <scope>NUCLEOTIDE SEQUENCE [LARGE SCALE GENOMIC DNA]</scope>
    <source>
        <strain evidence="3">DSM 29440</strain>
    </source>
</reference>
<sequence>MRSLGDMLDALDTLTEAETVSVSDVLDEIGIRAFAPLILVPALILVTPLSGIPGLPTIGAALMLLVTVQKLFGRKQLWLPGWITRRSVEAGKLANAVDWLRKPCRWFDRHSRKRLHPLVSRPANLVTALVISLICLMLPPLELLPMVTSLFAVAISLFAIGLLARDGLFTLLGYLWLALTGGMVAWLTL</sequence>
<proteinExistence type="predicted"/>
<keyword evidence="1" id="KW-0812">Transmembrane</keyword>
<dbReference type="PIRSF" id="PIRSF033239">
    <property type="entry name" value="ExoD"/>
    <property type="match status" value="1"/>
</dbReference>
<dbReference type="AlphaFoldDB" id="A0A1N6HG21"/>
<gene>
    <name evidence="2" type="ORF">SAMN05444002_3340</name>
</gene>
<feature type="transmembrane region" description="Helical" evidence="1">
    <location>
        <begin position="33"/>
        <end position="66"/>
    </location>
</feature>
<organism evidence="2 3">
    <name type="scientific">Vannielia litorea</name>
    <dbReference type="NCBI Taxonomy" id="1217970"/>
    <lineage>
        <taxon>Bacteria</taxon>
        <taxon>Pseudomonadati</taxon>
        <taxon>Pseudomonadota</taxon>
        <taxon>Alphaproteobacteria</taxon>
        <taxon>Rhodobacterales</taxon>
        <taxon>Paracoccaceae</taxon>
        <taxon>Vannielia</taxon>
    </lineage>
</organism>
<dbReference type="PANTHER" id="PTHR41795:SF1">
    <property type="entry name" value="EXOPOLYSACCHARIDE SYNTHESIS PROTEIN"/>
    <property type="match status" value="1"/>
</dbReference>
<evidence type="ECO:0000313" key="2">
    <source>
        <dbReference type="EMBL" id="SIO18677.1"/>
    </source>
</evidence>
<feature type="transmembrane region" description="Helical" evidence="1">
    <location>
        <begin position="171"/>
        <end position="188"/>
    </location>
</feature>
<feature type="transmembrane region" description="Helical" evidence="1">
    <location>
        <begin position="122"/>
        <end position="141"/>
    </location>
</feature>
<keyword evidence="1" id="KW-0472">Membrane</keyword>
<dbReference type="Pfam" id="PF06055">
    <property type="entry name" value="ExoD"/>
    <property type="match status" value="1"/>
</dbReference>
<dbReference type="InterPro" id="IPR010331">
    <property type="entry name" value="ExoD"/>
</dbReference>
<keyword evidence="3" id="KW-1185">Reference proteome</keyword>
<dbReference type="STRING" id="1217970.SAMN05444002_3340"/>